<name>A0A3N4K7T0_9PEZI</name>
<evidence type="ECO:0000256" key="1">
    <source>
        <dbReference type="PROSITE-ProRule" id="PRU00175"/>
    </source>
</evidence>
<dbReference type="GO" id="GO:0061630">
    <property type="term" value="F:ubiquitin protein ligase activity"/>
    <property type="evidence" value="ECO:0007669"/>
    <property type="project" value="UniProtKB-EC"/>
</dbReference>
<reference evidence="3 4" key="1">
    <citation type="journal article" date="2018" name="Nat. Ecol. Evol.">
        <title>Pezizomycetes genomes reveal the molecular basis of ectomycorrhizal truffle lifestyle.</title>
        <authorList>
            <person name="Murat C."/>
            <person name="Payen T."/>
            <person name="Noel B."/>
            <person name="Kuo A."/>
            <person name="Morin E."/>
            <person name="Chen J."/>
            <person name="Kohler A."/>
            <person name="Krizsan K."/>
            <person name="Balestrini R."/>
            <person name="Da Silva C."/>
            <person name="Montanini B."/>
            <person name="Hainaut M."/>
            <person name="Levati E."/>
            <person name="Barry K.W."/>
            <person name="Belfiori B."/>
            <person name="Cichocki N."/>
            <person name="Clum A."/>
            <person name="Dockter R.B."/>
            <person name="Fauchery L."/>
            <person name="Guy J."/>
            <person name="Iotti M."/>
            <person name="Le Tacon F."/>
            <person name="Lindquist E.A."/>
            <person name="Lipzen A."/>
            <person name="Malagnac F."/>
            <person name="Mello A."/>
            <person name="Molinier V."/>
            <person name="Miyauchi S."/>
            <person name="Poulain J."/>
            <person name="Riccioni C."/>
            <person name="Rubini A."/>
            <person name="Sitrit Y."/>
            <person name="Splivallo R."/>
            <person name="Traeger S."/>
            <person name="Wang M."/>
            <person name="Zifcakova L."/>
            <person name="Wipf D."/>
            <person name="Zambonelli A."/>
            <person name="Paolocci F."/>
            <person name="Nowrousian M."/>
            <person name="Ottonello S."/>
            <person name="Baldrian P."/>
            <person name="Spatafora J.W."/>
            <person name="Henrissat B."/>
            <person name="Nagy L.G."/>
            <person name="Aury J.M."/>
            <person name="Wincker P."/>
            <person name="Grigoriev I.V."/>
            <person name="Bonfante P."/>
            <person name="Martin F.M."/>
        </authorList>
    </citation>
    <scope>NUCLEOTIDE SEQUENCE [LARGE SCALE GENOMIC DNA]</scope>
    <source>
        <strain evidence="3 4">CCBAS932</strain>
    </source>
</reference>
<sequence>MGVASLMEMCENPNSDLDNHERKQINTITMEKLLHLVSLPEVGDDIQGNTEERQVEAEERQMEAECVMCSDETPDTVLVPCGHLALCSGCCDRMGIKERGARNWSAVRCPLCRTAVEYRIKVFKA</sequence>
<dbReference type="Proteomes" id="UP000277580">
    <property type="component" value="Unassembled WGS sequence"/>
</dbReference>
<dbReference type="GO" id="GO:0008270">
    <property type="term" value="F:zinc ion binding"/>
    <property type="evidence" value="ECO:0007669"/>
    <property type="project" value="UniProtKB-KW"/>
</dbReference>
<dbReference type="InParanoid" id="A0A3N4K7T0"/>
<keyword evidence="4" id="KW-1185">Reference proteome</keyword>
<dbReference type="AlphaFoldDB" id="A0A3N4K7T0"/>
<evidence type="ECO:0000313" key="3">
    <source>
        <dbReference type="EMBL" id="RPB06463.1"/>
    </source>
</evidence>
<protein>
    <recommendedName>
        <fullName evidence="2">RING-type domain-containing protein</fullName>
    </recommendedName>
</protein>
<dbReference type="PROSITE" id="PS50089">
    <property type="entry name" value="ZF_RING_2"/>
    <property type="match status" value="1"/>
</dbReference>
<dbReference type="Gene3D" id="3.30.40.10">
    <property type="entry name" value="Zinc/RING finger domain, C3HC4 (zinc finger)"/>
    <property type="match status" value="1"/>
</dbReference>
<dbReference type="InterPro" id="IPR001841">
    <property type="entry name" value="Znf_RING"/>
</dbReference>
<keyword evidence="1" id="KW-0863">Zinc-finger</keyword>
<dbReference type="OrthoDB" id="1711136at2759"/>
<dbReference type="SMART" id="SM00184">
    <property type="entry name" value="RING"/>
    <property type="match status" value="1"/>
</dbReference>
<dbReference type="InterPro" id="IPR045194">
    <property type="entry name" value="MGRN1/RNF157-like"/>
</dbReference>
<dbReference type="PANTHER" id="PTHR22996">
    <property type="entry name" value="MAHOGUNIN"/>
    <property type="match status" value="1"/>
</dbReference>
<dbReference type="GO" id="GO:0016567">
    <property type="term" value="P:protein ubiquitination"/>
    <property type="evidence" value="ECO:0007669"/>
    <property type="project" value="TreeGrafter"/>
</dbReference>
<keyword evidence="1" id="KW-0479">Metal-binding</keyword>
<evidence type="ECO:0000259" key="2">
    <source>
        <dbReference type="PROSITE" id="PS50089"/>
    </source>
</evidence>
<dbReference type="SUPFAM" id="SSF57850">
    <property type="entry name" value="RING/U-box"/>
    <property type="match status" value="1"/>
</dbReference>
<feature type="domain" description="RING-type" evidence="2">
    <location>
        <begin position="66"/>
        <end position="113"/>
    </location>
</feature>
<dbReference type="PANTHER" id="PTHR22996:SF0">
    <property type="entry name" value="RE60872P-RELATED"/>
    <property type="match status" value="1"/>
</dbReference>
<dbReference type="InterPro" id="IPR013083">
    <property type="entry name" value="Znf_RING/FYVE/PHD"/>
</dbReference>
<evidence type="ECO:0000313" key="4">
    <source>
        <dbReference type="Proteomes" id="UP000277580"/>
    </source>
</evidence>
<proteinExistence type="predicted"/>
<dbReference type="EMBL" id="ML119336">
    <property type="protein sequence ID" value="RPB06463.1"/>
    <property type="molecule type" value="Genomic_DNA"/>
</dbReference>
<dbReference type="GO" id="GO:0005737">
    <property type="term" value="C:cytoplasm"/>
    <property type="evidence" value="ECO:0007669"/>
    <property type="project" value="TreeGrafter"/>
</dbReference>
<keyword evidence="1" id="KW-0862">Zinc</keyword>
<gene>
    <name evidence="3" type="ORF">P167DRAFT_610070</name>
</gene>
<organism evidence="3 4">
    <name type="scientific">Morchella conica CCBAS932</name>
    <dbReference type="NCBI Taxonomy" id="1392247"/>
    <lineage>
        <taxon>Eukaryota</taxon>
        <taxon>Fungi</taxon>
        <taxon>Dikarya</taxon>
        <taxon>Ascomycota</taxon>
        <taxon>Pezizomycotina</taxon>
        <taxon>Pezizomycetes</taxon>
        <taxon>Pezizales</taxon>
        <taxon>Morchellaceae</taxon>
        <taxon>Morchella</taxon>
    </lineage>
</organism>
<accession>A0A3N4K7T0</accession>
<dbReference type="Pfam" id="PF13920">
    <property type="entry name" value="zf-C3HC4_3"/>
    <property type="match status" value="1"/>
</dbReference>